<protein>
    <recommendedName>
        <fullName evidence="3">Type II toxin-antitoxin system HicA family toxin</fullName>
    </recommendedName>
</protein>
<evidence type="ECO:0000313" key="1">
    <source>
        <dbReference type="EMBL" id="MBU8545925.1"/>
    </source>
</evidence>
<dbReference type="Proteomes" id="UP000689967">
    <property type="component" value="Unassembled WGS sequence"/>
</dbReference>
<gene>
    <name evidence="1" type="ORF">JJQ90_19540</name>
</gene>
<dbReference type="RefSeq" id="WP_216877941.1">
    <property type="nucleotide sequence ID" value="NZ_JAERQM010000006.1"/>
</dbReference>
<evidence type="ECO:0000313" key="2">
    <source>
        <dbReference type="Proteomes" id="UP000689967"/>
    </source>
</evidence>
<dbReference type="EMBL" id="JAERQM010000006">
    <property type="protein sequence ID" value="MBU8545925.1"/>
    <property type="molecule type" value="Genomic_DNA"/>
</dbReference>
<proteinExistence type="predicted"/>
<name>A0ABS6HB52_9PROT</name>
<organism evidence="1 2">
    <name type="scientific">Falsiroseomonas oleicola</name>
    <dbReference type="NCBI Taxonomy" id="2801474"/>
    <lineage>
        <taxon>Bacteria</taxon>
        <taxon>Pseudomonadati</taxon>
        <taxon>Pseudomonadota</taxon>
        <taxon>Alphaproteobacteria</taxon>
        <taxon>Acetobacterales</taxon>
        <taxon>Roseomonadaceae</taxon>
        <taxon>Falsiroseomonas</taxon>
    </lineage>
</organism>
<comment type="caution">
    <text evidence="1">The sequence shown here is derived from an EMBL/GenBank/DDBJ whole genome shotgun (WGS) entry which is preliminary data.</text>
</comment>
<reference evidence="1 2" key="1">
    <citation type="submission" date="2021-01" db="EMBL/GenBank/DDBJ databases">
        <title>Roseomonas sp. nov, a bacterium isolated from an oil production mixture in Yumen Oilfield.</title>
        <authorList>
            <person name="Wu D."/>
        </authorList>
    </citation>
    <scope>NUCLEOTIDE SEQUENCE [LARGE SCALE GENOMIC DNA]</scope>
    <source>
        <strain evidence="1 2">ROY-5-3</strain>
    </source>
</reference>
<sequence>MNHPHRKVLHALFAHPVSSNIDPRDVAAVFESLGAQVSAGGHGQMKVSLNGHTHGFHESRHSLAKEEVVELRKFLTTAGVDPVRDYPL</sequence>
<keyword evidence="2" id="KW-1185">Reference proteome</keyword>
<evidence type="ECO:0008006" key="3">
    <source>
        <dbReference type="Google" id="ProtNLM"/>
    </source>
</evidence>
<accession>A0ABS6HB52</accession>